<dbReference type="AlphaFoldDB" id="A0A453FD47"/>
<sequence length="60" mass="7203">MHASRNLKIHSVQFLYFISVQFRTICNCSDLSVPIFYFSSILKYLQLFRLEFTTEKHLEV</sequence>
<dbReference type="Proteomes" id="UP000015105">
    <property type="component" value="Chromosome 3D"/>
</dbReference>
<evidence type="ECO:0000313" key="2">
    <source>
        <dbReference type="Proteomes" id="UP000015105"/>
    </source>
</evidence>
<reference evidence="2" key="2">
    <citation type="journal article" date="2017" name="Nat. Plants">
        <title>The Aegilops tauschii genome reveals multiple impacts of transposons.</title>
        <authorList>
            <person name="Zhao G."/>
            <person name="Zou C."/>
            <person name="Li K."/>
            <person name="Wang K."/>
            <person name="Li T."/>
            <person name="Gao L."/>
            <person name="Zhang X."/>
            <person name="Wang H."/>
            <person name="Yang Z."/>
            <person name="Liu X."/>
            <person name="Jiang W."/>
            <person name="Mao L."/>
            <person name="Kong X."/>
            <person name="Jiao Y."/>
            <person name="Jia J."/>
        </authorList>
    </citation>
    <scope>NUCLEOTIDE SEQUENCE [LARGE SCALE GENOMIC DNA]</scope>
    <source>
        <strain evidence="2">cv. AL8/78</strain>
    </source>
</reference>
<accession>A0A453FD47</accession>
<dbReference type="Gramene" id="AET3Gv20643100.1">
    <property type="protein sequence ID" value="AET3Gv20643100.1"/>
    <property type="gene ID" value="AET3Gv20643100"/>
</dbReference>
<reference evidence="2" key="1">
    <citation type="journal article" date="2014" name="Science">
        <title>Ancient hybridizations among the ancestral genomes of bread wheat.</title>
        <authorList>
            <consortium name="International Wheat Genome Sequencing Consortium,"/>
            <person name="Marcussen T."/>
            <person name="Sandve S.R."/>
            <person name="Heier L."/>
            <person name="Spannagl M."/>
            <person name="Pfeifer M."/>
            <person name="Jakobsen K.S."/>
            <person name="Wulff B.B."/>
            <person name="Steuernagel B."/>
            <person name="Mayer K.F."/>
            <person name="Olsen O.A."/>
        </authorList>
    </citation>
    <scope>NUCLEOTIDE SEQUENCE [LARGE SCALE GENOMIC DNA]</scope>
    <source>
        <strain evidence="2">cv. AL8/78</strain>
    </source>
</reference>
<evidence type="ECO:0000313" key="1">
    <source>
        <dbReference type="EnsemblPlants" id="AET3Gv20643100.1"/>
    </source>
</evidence>
<reference evidence="1" key="5">
    <citation type="journal article" date="2021" name="G3 (Bethesda)">
        <title>Aegilops tauschii genome assembly Aet v5.0 features greater sequence contiguity and improved annotation.</title>
        <authorList>
            <person name="Wang L."/>
            <person name="Zhu T."/>
            <person name="Rodriguez J.C."/>
            <person name="Deal K.R."/>
            <person name="Dubcovsky J."/>
            <person name="McGuire P.E."/>
            <person name="Lux T."/>
            <person name="Spannagl M."/>
            <person name="Mayer K.F.X."/>
            <person name="Baldrich P."/>
            <person name="Meyers B.C."/>
            <person name="Huo N."/>
            <person name="Gu Y.Q."/>
            <person name="Zhou H."/>
            <person name="Devos K.M."/>
            <person name="Bennetzen J.L."/>
            <person name="Unver T."/>
            <person name="Budak H."/>
            <person name="Gulick P.J."/>
            <person name="Galiba G."/>
            <person name="Kalapos B."/>
            <person name="Nelson D.R."/>
            <person name="Li P."/>
            <person name="You F.M."/>
            <person name="Luo M.C."/>
            <person name="Dvorak J."/>
        </authorList>
    </citation>
    <scope>NUCLEOTIDE SEQUENCE [LARGE SCALE GENOMIC DNA]</scope>
    <source>
        <strain evidence="1">cv. AL8/78</strain>
    </source>
</reference>
<reference evidence="1" key="4">
    <citation type="submission" date="2019-03" db="UniProtKB">
        <authorList>
            <consortium name="EnsemblPlants"/>
        </authorList>
    </citation>
    <scope>IDENTIFICATION</scope>
</reference>
<protein>
    <submittedName>
        <fullName evidence="1">Uncharacterized protein</fullName>
    </submittedName>
</protein>
<reference evidence="1" key="3">
    <citation type="journal article" date="2017" name="Nature">
        <title>Genome sequence of the progenitor of the wheat D genome Aegilops tauschii.</title>
        <authorList>
            <person name="Luo M.C."/>
            <person name="Gu Y.Q."/>
            <person name="Puiu D."/>
            <person name="Wang H."/>
            <person name="Twardziok S.O."/>
            <person name="Deal K.R."/>
            <person name="Huo N."/>
            <person name="Zhu T."/>
            <person name="Wang L."/>
            <person name="Wang Y."/>
            <person name="McGuire P.E."/>
            <person name="Liu S."/>
            <person name="Long H."/>
            <person name="Ramasamy R.K."/>
            <person name="Rodriguez J.C."/>
            <person name="Van S.L."/>
            <person name="Yuan L."/>
            <person name="Wang Z."/>
            <person name="Xia Z."/>
            <person name="Xiao L."/>
            <person name="Anderson O.D."/>
            <person name="Ouyang S."/>
            <person name="Liang Y."/>
            <person name="Zimin A.V."/>
            <person name="Pertea G."/>
            <person name="Qi P."/>
            <person name="Bennetzen J.L."/>
            <person name="Dai X."/>
            <person name="Dawson M.W."/>
            <person name="Muller H.G."/>
            <person name="Kugler K."/>
            <person name="Rivarola-Duarte L."/>
            <person name="Spannagl M."/>
            <person name="Mayer K.F.X."/>
            <person name="Lu F.H."/>
            <person name="Bevan M.W."/>
            <person name="Leroy P."/>
            <person name="Li P."/>
            <person name="You F.M."/>
            <person name="Sun Q."/>
            <person name="Liu Z."/>
            <person name="Lyons E."/>
            <person name="Wicker T."/>
            <person name="Salzberg S.L."/>
            <person name="Devos K.M."/>
            <person name="Dvorak J."/>
        </authorList>
    </citation>
    <scope>NUCLEOTIDE SEQUENCE [LARGE SCALE GENOMIC DNA]</scope>
    <source>
        <strain evidence="1">cv. AL8/78</strain>
    </source>
</reference>
<keyword evidence="2" id="KW-1185">Reference proteome</keyword>
<organism evidence="1 2">
    <name type="scientific">Aegilops tauschii subsp. strangulata</name>
    <name type="common">Goatgrass</name>
    <dbReference type="NCBI Taxonomy" id="200361"/>
    <lineage>
        <taxon>Eukaryota</taxon>
        <taxon>Viridiplantae</taxon>
        <taxon>Streptophyta</taxon>
        <taxon>Embryophyta</taxon>
        <taxon>Tracheophyta</taxon>
        <taxon>Spermatophyta</taxon>
        <taxon>Magnoliopsida</taxon>
        <taxon>Liliopsida</taxon>
        <taxon>Poales</taxon>
        <taxon>Poaceae</taxon>
        <taxon>BOP clade</taxon>
        <taxon>Pooideae</taxon>
        <taxon>Triticodae</taxon>
        <taxon>Triticeae</taxon>
        <taxon>Triticinae</taxon>
        <taxon>Aegilops</taxon>
    </lineage>
</organism>
<name>A0A453FD47_AEGTS</name>
<dbReference type="EnsemblPlants" id="AET3Gv20643100.1">
    <property type="protein sequence ID" value="AET3Gv20643100.1"/>
    <property type="gene ID" value="AET3Gv20643100"/>
</dbReference>
<proteinExistence type="predicted"/>